<dbReference type="EC" id="2.4.1.17" evidence="3"/>
<organism evidence="12 13">
    <name type="scientific">Caenorhabditis elegans</name>
    <dbReference type="NCBI Taxonomy" id="6239"/>
    <lineage>
        <taxon>Eukaryota</taxon>
        <taxon>Metazoa</taxon>
        <taxon>Ecdysozoa</taxon>
        <taxon>Nematoda</taxon>
        <taxon>Chromadorea</taxon>
        <taxon>Rhabditida</taxon>
        <taxon>Rhabditina</taxon>
        <taxon>Rhabditomorpha</taxon>
        <taxon>Rhabditoidea</taxon>
        <taxon>Rhabditidae</taxon>
        <taxon>Peloderinae</taxon>
        <taxon>Caenorhabditis</taxon>
    </lineage>
</organism>
<evidence type="ECO:0000313" key="12">
    <source>
        <dbReference type="EMBL" id="CCD69119.1"/>
    </source>
</evidence>
<keyword evidence="8 11" id="KW-1133">Transmembrane helix</keyword>
<evidence type="ECO:0000256" key="8">
    <source>
        <dbReference type="ARBA" id="ARBA00022989"/>
    </source>
</evidence>
<dbReference type="PhylomeDB" id="O16914"/>
<keyword evidence="13" id="KW-1185">Reference proteome</keyword>
<dbReference type="AlphaFoldDB" id="O16914"/>
<keyword evidence="5" id="KW-0808">Transferase</keyword>
<name>O16914_CAEEL</name>
<comment type="subcellular location">
    <subcellularLocation>
        <location evidence="1">Membrane</location>
        <topology evidence="1">Single-pass membrane protein</topology>
    </subcellularLocation>
</comment>
<evidence type="ECO:0000256" key="7">
    <source>
        <dbReference type="ARBA" id="ARBA00022729"/>
    </source>
</evidence>
<dbReference type="EMBL" id="BX284605">
    <property type="protein sequence ID" value="CCD69119.1"/>
    <property type="molecule type" value="Genomic_DNA"/>
</dbReference>
<dbReference type="PANTHER" id="PTHR48043">
    <property type="entry name" value="EG:EG0003.4 PROTEIN-RELATED"/>
    <property type="match status" value="1"/>
</dbReference>
<dbReference type="FunFam" id="3.40.50.2000:FF:000038">
    <property type="entry name" value="UDP-GlucuronosylTransferase"/>
    <property type="match status" value="1"/>
</dbReference>
<dbReference type="Bgee" id="WBGene00017331">
    <property type="expression patterns" value="Expressed in adult organism and 1 other cell type or tissue"/>
</dbReference>
<evidence type="ECO:0000256" key="2">
    <source>
        <dbReference type="ARBA" id="ARBA00009995"/>
    </source>
</evidence>
<evidence type="ECO:0000313" key="13">
    <source>
        <dbReference type="Proteomes" id="UP000001940"/>
    </source>
</evidence>
<dbReference type="PaxDb" id="6239-F10D2.5"/>
<evidence type="ECO:0000256" key="10">
    <source>
        <dbReference type="ARBA" id="ARBA00047475"/>
    </source>
</evidence>
<dbReference type="CDD" id="cd03784">
    <property type="entry name" value="GT1_Gtf-like"/>
    <property type="match status" value="1"/>
</dbReference>
<evidence type="ECO:0000256" key="9">
    <source>
        <dbReference type="ARBA" id="ARBA00023136"/>
    </source>
</evidence>
<protein>
    <recommendedName>
        <fullName evidence="3">glucuronosyltransferase</fullName>
        <ecNumber evidence="3">2.4.1.17</ecNumber>
    </recommendedName>
</protein>
<dbReference type="InterPro" id="IPR002213">
    <property type="entry name" value="UDP_glucos_trans"/>
</dbReference>
<evidence type="ECO:0000256" key="4">
    <source>
        <dbReference type="ARBA" id="ARBA00022676"/>
    </source>
</evidence>
<accession>O16914</accession>
<evidence type="ECO:0000256" key="11">
    <source>
        <dbReference type="SAM" id="Phobius"/>
    </source>
</evidence>
<dbReference type="OrthoDB" id="5835829at2759"/>
<evidence type="ECO:0000256" key="6">
    <source>
        <dbReference type="ARBA" id="ARBA00022692"/>
    </source>
</evidence>
<evidence type="ECO:0000313" key="14">
    <source>
        <dbReference type="WormBase" id="F10D2.5"/>
    </source>
</evidence>
<dbReference type="Proteomes" id="UP000001940">
    <property type="component" value="Chromosome V"/>
</dbReference>
<dbReference type="HOGENOM" id="CLU_012949_1_4_1"/>
<dbReference type="GeneID" id="184292"/>
<feature type="transmembrane region" description="Helical" evidence="11">
    <location>
        <begin position="7"/>
        <end position="30"/>
    </location>
</feature>
<dbReference type="UCSC" id="F10D2.5">
    <property type="organism name" value="c. elegans"/>
</dbReference>
<dbReference type="PIR" id="T28719">
    <property type="entry name" value="T28719"/>
</dbReference>
<sequence length="526" mass="59993">MKGFSLYLYYLLLISSTTSYNILVFCPLFGHSHSTFFGRLADILTEAGHNVTLFSPTIIDEFRNYSYTKLTKDVAYLDPSPELKAIGDLIAGNKRWWNQEFSVFEIPQTTRFFKSITREQNNVLANNLALLDGLKQKKFDLILFESVFTCALPLMEYLEIKSFAVAQSIAYEPITLGALGDTVMTSHIPNLMAQSSDKMSLCERMLNTLIQAMLNVYGMTPEYYQSYTNPEKKIYTLEKLSEASFIFMNSNPFLDFPRATITKNIQIGGISVNLDTLKSSGKLTEEWDQILNLREKTLLVSFGSVILSQDMPFAYKVGLTNAMKQLNDVTFIWKYEGDDKKEFANGIKNIHFSKWVPQRELLADPRLSAFMTHGGLGSVNEVSYFGKPTIMCPLSGDQMRNAKMLERHNGSIEFSKYDLHNEKVVANAFRKILYDESYTLSAKRLSEHLQFQPVKPKELFLKHVEFAARFGKLPSLDPYSRQMGFIQYFLIDIAFIVLTVVLTIVSVLYFVLKFVASCLKAKIKTD</sequence>
<dbReference type="GO" id="GO:0015020">
    <property type="term" value="F:glucuronosyltransferase activity"/>
    <property type="evidence" value="ECO:0007669"/>
    <property type="project" value="UniProtKB-EC"/>
</dbReference>
<dbReference type="OMA" id="WINYVIR"/>
<comment type="similarity">
    <text evidence="2">Belongs to the UDP-glycosyltransferase family.</text>
</comment>
<comment type="catalytic activity">
    <reaction evidence="10">
        <text>glucuronate acceptor + UDP-alpha-D-glucuronate = acceptor beta-D-glucuronoside + UDP + H(+)</text>
        <dbReference type="Rhea" id="RHEA:21032"/>
        <dbReference type="ChEBI" id="CHEBI:15378"/>
        <dbReference type="ChEBI" id="CHEBI:58052"/>
        <dbReference type="ChEBI" id="CHEBI:58223"/>
        <dbReference type="ChEBI" id="CHEBI:132367"/>
        <dbReference type="ChEBI" id="CHEBI:132368"/>
        <dbReference type="EC" id="2.4.1.17"/>
    </reaction>
</comment>
<dbReference type="PANTHER" id="PTHR48043:SF97">
    <property type="entry name" value="GLUCURONOSYLTRANSFERASE"/>
    <property type="match status" value="1"/>
</dbReference>
<keyword evidence="9 11" id="KW-0472">Membrane</keyword>
<dbReference type="Pfam" id="PF00201">
    <property type="entry name" value="UDPGT"/>
    <property type="match status" value="1"/>
</dbReference>
<keyword evidence="4" id="KW-0328">Glycosyltransferase</keyword>
<dbReference type="InterPro" id="IPR050271">
    <property type="entry name" value="UDP-glycosyltransferase"/>
</dbReference>
<dbReference type="InParanoid" id="O16914"/>
<dbReference type="WormBase" id="F10D2.5">
    <property type="protein sequence ID" value="CE38500"/>
    <property type="gene ID" value="WBGene00017331"/>
    <property type="gene designation" value="ugt-40"/>
</dbReference>
<dbReference type="GO" id="GO:0008194">
    <property type="term" value="F:UDP-glycosyltransferase activity"/>
    <property type="evidence" value="ECO:0000318"/>
    <property type="project" value="GO_Central"/>
</dbReference>
<dbReference type="eggNOG" id="KOG1192">
    <property type="taxonomic scope" value="Eukaryota"/>
</dbReference>
<dbReference type="Gene3D" id="3.40.50.2000">
    <property type="entry name" value="Glycogen Phosphorylase B"/>
    <property type="match status" value="2"/>
</dbReference>
<dbReference type="RefSeq" id="NP_504810.2">
    <property type="nucleotide sequence ID" value="NM_072409.7"/>
</dbReference>
<gene>
    <name evidence="12 14" type="primary">ugt-40</name>
    <name evidence="12" type="ORF">CELE_F10D2.5</name>
    <name evidence="14" type="ORF">F10D2.5</name>
</gene>
<dbReference type="SMR" id="O16914"/>
<dbReference type="KEGG" id="cel:CELE_F10D2.5"/>
<evidence type="ECO:0000256" key="3">
    <source>
        <dbReference type="ARBA" id="ARBA00012544"/>
    </source>
</evidence>
<dbReference type="SUPFAM" id="SSF53756">
    <property type="entry name" value="UDP-Glycosyltransferase/glycogen phosphorylase"/>
    <property type="match status" value="1"/>
</dbReference>
<keyword evidence="6 11" id="KW-0812">Transmembrane</keyword>
<evidence type="ECO:0000256" key="1">
    <source>
        <dbReference type="ARBA" id="ARBA00004167"/>
    </source>
</evidence>
<dbReference type="PeptideAtlas" id="O16914"/>
<feature type="transmembrane region" description="Helical" evidence="11">
    <location>
        <begin position="485"/>
        <end position="512"/>
    </location>
</feature>
<evidence type="ECO:0007829" key="15">
    <source>
        <dbReference type="PeptideAtlas" id="O16914"/>
    </source>
</evidence>
<reference evidence="12 13" key="1">
    <citation type="journal article" date="1998" name="Science">
        <title>Genome sequence of the nematode C. elegans: a platform for investigating biology.</title>
        <authorList>
            <consortium name="The C. elegans sequencing consortium"/>
            <person name="Sulson J.E."/>
            <person name="Waterston R."/>
        </authorList>
    </citation>
    <scope>NUCLEOTIDE SEQUENCE [LARGE SCALE GENOMIC DNA]</scope>
    <source>
        <strain evidence="12 13">Bristol N2</strain>
    </source>
</reference>
<keyword evidence="15" id="KW-1267">Proteomics identification</keyword>
<dbReference type="CTD" id="184292"/>
<keyword evidence="7" id="KW-0732">Signal</keyword>
<dbReference type="CAZy" id="GT1">
    <property type="family name" value="Glycosyltransferase Family 1"/>
</dbReference>
<evidence type="ECO:0000256" key="5">
    <source>
        <dbReference type="ARBA" id="ARBA00022679"/>
    </source>
</evidence>
<dbReference type="AGR" id="WB:WBGene00017331"/>
<dbReference type="GO" id="GO:0016020">
    <property type="term" value="C:membrane"/>
    <property type="evidence" value="ECO:0007669"/>
    <property type="project" value="UniProtKB-SubCell"/>
</dbReference>
<proteinExistence type="evidence at protein level"/>